<reference evidence="3" key="1">
    <citation type="submission" date="2021-04" db="EMBL/GenBank/DDBJ databases">
        <authorList>
            <person name="Rodrigo-Torres L."/>
            <person name="Arahal R. D."/>
            <person name="Lucena T."/>
        </authorList>
    </citation>
    <scope>NUCLEOTIDE SEQUENCE</scope>
    <source>
        <strain evidence="3">CECT 9275</strain>
    </source>
</reference>
<sequence length="347" mass="40933">MFEDIPEVSERYEQRLSYHTNELTQIAPLGPWCSISQRNGLNAPLLGSSTHLFLEGQLTRFPDVNQFLGRIHSLLPDDRYLAFHAITSENKKNILRRRYVSWGFKIYYLFYFLGRRVLPKLYGVRWVSKKLSIPIDMSKSEIMGRLIYNGFQIVEIRESSDNTLFIAQPDPAYEPNEARKDSNEGILFTMRRLGKNARPMTIYKFRSMHPYSEFVQAYLHRSNGLDAEGKFKNDFRVSTGGKFIRKYWIDEIPMIYNLLRGDIKLIGVRPISEHYFSLYPEEMRSMRSRHKPGLLPPFYADLPNSFEEIVESERRYLEAYEKAPLQTEVSYFFKILRNIFINKARSK</sequence>
<protein>
    <recommendedName>
        <fullName evidence="2">Bacterial sugar transferase domain-containing protein</fullName>
    </recommendedName>
</protein>
<evidence type="ECO:0000256" key="1">
    <source>
        <dbReference type="ARBA" id="ARBA00006464"/>
    </source>
</evidence>
<dbReference type="Pfam" id="PF02397">
    <property type="entry name" value="Bac_transf"/>
    <property type="match status" value="1"/>
</dbReference>
<dbReference type="GO" id="GO:0016780">
    <property type="term" value="F:phosphotransferase activity, for other substituted phosphate groups"/>
    <property type="evidence" value="ECO:0007669"/>
    <property type="project" value="TreeGrafter"/>
</dbReference>
<evidence type="ECO:0000313" key="3">
    <source>
        <dbReference type="EMBL" id="CAG4999765.1"/>
    </source>
</evidence>
<accession>A0A916NBR9</accession>
<evidence type="ECO:0000313" key="4">
    <source>
        <dbReference type="Proteomes" id="UP000680038"/>
    </source>
</evidence>
<dbReference type="RefSeq" id="WP_215238948.1">
    <property type="nucleotide sequence ID" value="NZ_CAJRAF010000002.1"/>
</dbReference>
<dbReference type="Proteomes" id="UP000680038">
    <property type="component" value="Unassembled WGS sequence"/>
</dbReference>
<keyword evidence="4" id="KW-1185">Reference proteome</keyword>
<dbReference type="EMBL" id="CAJRAF010000002">
    <property type="protein sequence ID" value="CAG4999765.1"/>
    <property type="molecule type" value="Genomic_DNA"/>
</dbReference>
<proteinExistence type="inferred from homology"/>
<evidence type="ECO:0000259" key="2">
    <source>
        <dbReference type="Pfam" id="PF02397"/>
    </source>
</evidence>
<gene>
    <name evidence="3" type="ORF">DYBT9275_02300</name>
</gene>
<name>A0A916NBR9_9BACT</name>
<comment type="caution">
    <text evidence="3">The sequence shown here is derived from an EMBL/GenBank/DDBJ whole genome shotgun (WGS) entry which is preliminary data.</text>
</comment>
<comment type="similarity">
    <text evidence="1">Belongs to the bacterial sugar transferase family.</text>
</comment>
<dbReference type="InterPro" id="IPR003362">
    <property type="entry name" value="Bact_transf"/>
</dbReference>
<dbReference type="AlphaFoldDB" id="A0A916NBR9"/>
<feature type="domain" description="Bacterial sugar transferase" evidence="2">
    <location>
        <begin position="182"/>
        <end position="319"/>
    </location>
</feature>
<dbReference type="PANTHER" id="PTHR30576">
    <property type="entry name" value="COLANIC BIOSYNTHESIS UDP-GLUCOSE LIPID CARRIER TRANSFERASE"/>
    <property type="match status" value="1"/>
</dbReference>
<organism evidence="3 4">
    <name type="scientific">Dyadobacter helix</name>
    <dbReference type="NCBI Taxonomy" id="2822344"/>
    <lineage>
        <taxon>Bacteria</taxon>
        <taxon>Pseudomonadati</taxon>
        <taxon>Bacteroidota</taxon>
        <taxon>Cytophagia</taxon>
        <taxon>Cytophagales</taxon>
        <taxon>Spirosomataceae</taxon>
        <taxon>Dyadobacter</taxon>
    </lineage>
</organism>
<dbReference type="PANTHER" id="PTHR30576:SF0">
    <property type="entry name" value="UNDECAPRENYL-PHOSPHATE N-ACETYLGALACTOSAMINYL 1-PHOSPHATE TRANSFERASE-RELATED"/>
    <property type="match status" value="1"/>
</dbReference>